<evidence type="ECO:0000313" key="2">
    <source>
        <dbReference type="Proteomes" id="UP001642484"/>
    </source>
</evidence>
<organism evidence="1 2">
    <name type="scientific">Durusdinium trenchii</name>
    <dbReference type="NCBI Taxonomy" id="1381693"/>
    <lineage>
        <taxon>Eukaryota</taxon>
        <taxon>Sar</taxon>
        <taxon>Alveolata</taxon>
        <taxon>Dinophyceae</taxon>
        <taxon>Suessiales</taxon>
        <taxon>Symbiodiniaceae</taxon>
        <taxon>Durusdinium</taxon>
    </lineage>
</organism>
<accession>A0ABP0LDJ1</accession>
<comment type="caution">
    <text evidence="1">The sequence shown here is derived from an EMBL/GenBank/DDBJ whole genome shotgun (WGS) entry which is preliminary data.</text>
</comment>
<protein>
    <submittedName>
        <fullName evidence="1">Uncharacterized protein</fullName>
    </submittedName>
</protein>
<evidence type="ECO:0000313" key="1">
    <source>
        <dbReference type="EMBL" id="CAK9036846.1"/>
    </source>
</evidence>
<proteinExistence type="predicted"/>
<sequence>MEKRVDPADGVAYTFKDISAFYARQYSQQEIQQYWNQRCKPVFKREAVEDPPWQHLEKAKVSFCPDPKTLGVKFTAIYEKTPEDSKAFASVNAGNGKKLKVGGGTINLQFAQELQAAAGHDPYAYSPAHEGLLRAATKSGLRAGLIPAGPGVELPAWLEGAFLYLGPTNTEAEEVAADPGRAGLVILDMFEKNSRPYHAQNVAMVYTVGPSRSDEADDDTFLSKVRQVGRNVVMACHDYNAQLPPGASSIDKMRLCLVSGGKFAGRVPKEEVARQLVLGVLDAQLADSSSPEALPEVQFAYDTDVFRGWAADGIAEVWLW</sequence>
<gene>
    <name evidence="1" type="ORF">CCMP2556_LOCUS20441</name>
</gene>
<reference evidence="1 2" key="1">
    <citation type="submission" date="2024-02" db="EMBL/GenBank/DDBJ databases">
        <authorList>
            <person name="Chen Y."/>
            <person name="Shah S."/>
            <person name="Dougan E. K."/>
            <person name="Thang M."/>
            <person name="Chan C."/>
        </authorList>
    </citation>
    <scope>NUCLEOTIDE SEQUENCE [LARGE SCALE GENOMIC DNA]</scope>
</reference>
<dbReference type="EMBL" id="CAXAMN010012002">
    <property type="protein sequence ID" value="CAK9036846.1"/>
    <property type="molecule type" value="Genomic_DNA"/>
</dbReference>
<keyword evidence="2" id="KW-1185">Reference proteome</keyword>
<name>A0ABP0LDJ1_9DINO</name>
<dbReference type="Proteomes" id="UP001642484">
    <property type="component" value="Unassembled WGS sequence"/>
</dbReference>